<comment type="caution">
    <text evidence="2">The sequence shown here is derived from an EMBL/GenBank/DDBJ whole genome shotgun (WGS) entry which is preliminary data.</text>
</comment>
<organism evidence="2 3">
    <name type="scientific">Sphingobacterium zeae</name>
    <dbReference type="NCBI Taxonomy" id="1776859"/>
    <lineage>
        <taxon>Bacteria</taxon>
        <taxon>Pseudomonadati</taxon>
        <taxon>Bacteroidota</taxon>
        <taxon>Sphingobacteriia</taxon>
        <taxon>Sphingobacteriales</taxon>
        <taxon>Sphingobacteriaceae</taxon>
        <taxon>Sphingobacterium</taxon>
    </lineage>
</organism>
<accession>A0ABU0UD10</accession>
<dbReference type="Proteomes" id="UP001244640">
    <property type="component" value="Unassembled WGS sequence"/>
</dbReference>
<protein>
    <recommendedName>
        <fullName evidence="4">FAS1 domain-containing protein</fullName>
    </recommendedName>
</protein>
<evidence type="ECO:0008006" key="4">
    <source>
        <dbReference type="Google" id="ProtNLM"/>
    </source>
</evidence>
<sequence>MKSLLKLTLFLTVMILGVVACKKDDFIDTGVHNVKFDGTVWQYLETRPDLFDTLMVALKISKLDEVLKKEEVTFFAPPDPTILKAVWRLNRTLYVSGQDTITKLEQIKPQVWRKYLGQYILKGKYLSKDFTQIDTINLAAYPGGVYKNYDGFDMNIGVLFNDVRSNDQVIKYAGYRQLYFNFPYSITLPGDIQEYLTPFITAPVATSDIQPTNGVLHVLQFSKHTLGFVGSLFASEAGHIQLAFYQIN</sequence>
<feature type="signal peptide" evidence="1">
    <location>
        <begin position="1"/>
        <end position="22"/>
    </location>
</feature>
<dbReference type="Gene3D" id="2.30.180.10">
    <property type="entry name" value="FAS1 domain"/>
    <property type="match status" value="1"/>
</dbReference>
<keyword evidence="3" id="KW-1185">Reference proteome</keyword>
<evidence type="ECO:0000313" key="3">
    <source>
        <dbReference type="Proteomes" id="UP001244640"/>
    </source>
</evidence>
<gene>
    <name evidence="2" type="ORF">QE382_004736</name>
</gene>
<dbReference type="InterPro" id="IPR036378">
    <property type="entry name" value="FAS1_dom_sf"/>
</dbReference>
<feature type="chain" id="PRO_5045294049" description="FAS1 domain-containing protein" evidence="1">
    <location>
        <begin position="23"/>
        <end position="248"/>
    </location>
</feature>
<dbReference type="SUPFAM" id="SSF82153">
    <property type="entry name" value="FAS1 domain"/>
    <property type="match status" value="1"/>
</dbReference>
<evidence type="ECO:0000313" key="2">
    <source>
        <dbReference type="EMBL" id="MDQ1152752.1"/>
    </source>
</evidence>
<keyword evidence="1" id="KW-0732">Signal</keyword>
<dbReference type="PROSITE" id="PS51257">
    <property type="entry name" value="PROKAR_LIPOPROTEIN"/>
    <property type="match status" value="1"/>
</dbReference>
<dbReference type="RefSeq" id="WP_307187956.1">
    <property type="nucleotide sequence ID" value="NZ_JAUTBA010000001.1"/>
</dbReference>
<name>A0ABU0UD10_9SPHI</name>
<dbReference type="EMBL" id="JAUTBA010000001">
    <property type="protein sequence ID" value="MDQ1152752.1"/>
    <property type="molecule type" value="Genomic_DNA"/>
</dbReference>
<reference evidence="2 3" key="1">
    <citation type="submission" date="2023-07" db="EMBL/GenBank/DDBJ databases">
        <title>Functional and genomic diversity of the sorghum phyllosphere microbiome.</title>
        <authorList>
            <person name="Shade A."/>
        </authorList>
    </citation>
    <scope>NUCLEOTIDE SEQUENCE [LARGE SCALE GENOMIC DNA]</scope>
    <source>
        <strain evidence="2 3">SORGH_AS_0892</strain>
    </source>
</reference>
<evidence type="ECO:0000256" key="1">
    <source>
        <dbReference type="SAM" id="SignalP"/>
    </source>
</evidence>
<proteinExistence type="predicted"/>